<proteinExistence type="predicted"/>
<accession>A0A4Z2H330</accession>
<evidence type="ECO:0000313" key="2">
    <source>
        <dbReference type="EMBL" id="TNN60169.1"/>
    </source>
</evidence>
<sequence>MWHLGEQLHQLRQRGPQEPLEGRRSPQHQLTNQRTAAQGEWPGWSYSTTREKQLQGKSGPTCCSYTTTHTLSHTLAERREASSACSSSSLRFASWLL</sequence>
<evidence type="ECO:0000313" key="3">
    <source>
        <dbReference type="Proteomes" id="UP000314294"/>
    </source>
</evidence>
<dbReference type="AlphaFoldDB" id="A0A4Z2H330"/>
<reference evidence="2 3" key="1">
    <citation type="submission" date="2019-03" db="EMBL/GenBank/DDBJ databases">
        <title>First draft genome of Liparis tanakae, snailfish: a comprehensive survey of snailfish specific genes.</title>
        <authorList>
            <person name="Kim W."/>
            <person name="Song I."/>
            <person name="Jeong J.-H."/>
            <person name="Kim D."/>
            <person name="Kim S."/>
            <person name="Ryu S."/>
            <person name="Song J.Y."/>
            <person name="Lee S.K."/>
        </authorList>
    </citation>
    <scope>NUCLEOTIDE SEQUENCE [LARGE SCALE GENOMIC DNA]</scope>
    <source>
        <tissue evidence="2">Muscle</tissue>
    </source>
</reference>
<dbReference type="Proteomes" id="UP000314294">
    <property type="component" value="Unassembled WGS sequence"/>
</dbReference>
<evidence type="ECO:0000256" key="1">
    <source>
        <dbReference type="SAM" id="MobiDB-lite"/>
    </source>
</evidence>
<feature type="region of interest" description="Disordered" evidence="1">
    <location>
        <begin position="1"/>
        <end position="61"/>
    </location>
</feature>
<gene>
    <name evidence="2" type="ORF">EYF80_029602</name>
</gene>
<name>A0A4Z2H330_9TELE</name>
<feature type="compositionally biased region" description="Polar residues" evidence="1">
    <location>
        <begin position="27"/>
        <end position="36"/>
    </location>
</feature>
<organism evidence="2 3">
    <name type="scientific">Liparis tanakae</name>
    <name type="common">Tanaka's snailfish</name>
    <dbReference type="NCBI Taxonomy" id="230148"/>
    <lineage>
        <taxon>Eukaryota</taxon>
        <taxon>Metazoa</taxon>
        <taxon>Chordata</taxon>
        <taxon>Craniata</taxon>
        <taxon>Vertebrata</taxon>
        <taxon>Euteleostomi</taxon>
        <taxon>Actinopterygii</taxon>
        <taxon>Neopterygii</taxon>
        <taxon>Teleostei</taxon>
        <taxon>Neoteleostei</taxon>
        <taxon>Acanthomorphata</taxon>
        <taxon>Eupercaria</taxon>
        <taxon>Perciformes</taxon>
        <taxon>Cottioidei</taxon>
        <taxon>Cottales</taxon>
        <taxon>Liparidae</taxon>
        <taxon>Liparis</taxon>
    </lineage>
</organism>
<dbReference type="EMBL" id="SRLO01000339">
    <property type="protein sequence ID" value="TNN60169.1"/>
    <property type="molecule type" value="Genomic_DNA"/>
</dbReference>
<protein>
    <submittedName>
        <fullName evidence="2">Uncharacterized protein</fullName>
    </submittedName>
</protein>
<keyword evidence="3" id="KW-1185">Reference proteome</keyword>
<comment type="caution">
    <text evidence="2">The sequence shown here is derived from an EMBL/GenBank/DDBJ whole genome shotgun (WGS) entry which is preliminary data.</text>
</comment>